<dbReference type="Proteomes" id="UP000046393">
    <property type="component" value="Unplaced"/>
</dbReference>
<proteinExistence type="predicted"/>
<dbReference type="AlphaFoldDB" id="A0A0N5ARQ9"/>
<evidence type="ECO:0000313" key="1">
    <source>
        <dbReference type="Proteomes" id="UP000046393"/>
    </source>
</evidence>
<dbReference type="WBParaSite" id="SMUV_0000745201-mRNA-1">
    <property type="protein sequence ID" value="SMUV_0000745201-mRNA-1"/>
    <property type="gene ID" value="SMUV_0000745201"/>
</dbReference>
<accession>A0A0N5ARQ9</accession>
<keyword evidence="1" id="KW-1185">Reference proteome</keyword>
<protein>
    <submittedName>
        <fullName evidence="2">Secreted protein</fullName>
    </submittedName>
</protein>
<evidence type="ECO:0000313" key="2">
    <source>
        <dbReference type="WBParaSite" id="SMUV_0000745201-mRNA-1"/>
    </source>
</evidence>
<organism evidence="1 2">
    <name type="scientific">Syphacia muris</name>
    <dbReference type="NCBI Taxonomy" id="451379"/>
    <lineage>
        <taxon>Eukaryota</taxon>
        <taxon>Metazoa</taxon>
        <taxon>Ecdysozoa</taxon>
        <taxon>Nematoda</taxon>
        <taxon>Chromadorea</taxon>
        <taxon>Rhabditida</taxon>
        <taxon>Spirurina</taxon>
        <taxon>Oxyuridomorpha</taxon>
        <taxon>Oxyuroidea</taxon>
        <taxon>Oxyuridae</taxon>
        <taxon>Syphacia</taxon>
    </lineage>
</organism>
<reference evidence="2" key="1">
    <citation type="submission" date="2017-02" db="UniProtKB">
        <authorList>
            <consortium name="WormBaseParasite"/>
        </authorList>
    </citation>
    <scope>IDENTIFICATION</scope>
</reference>
<name>A0A0N5ARQ9_9BILA</name>
<sequence>MFTRCYCERDLHGEAWPLHFWARLTCVATPSGSLGCLLIEVIVVPFNCNQLPKYSDHCALACLLLSVFSNRLGLNLVLIEKCAFLFELYAYV</sequence>